<organism evidence="7 8">
    <name type="scientific">Candidatus Wallbacteria bacterium HGW-Wallbacteria-1</name>
    <dbReference type="NCBI Taxonomy" id="2013854"/>
    <lineage>
        <taxon>Bacteria</taxon>
        <taxon>Candidatus Walliibacteriota</taxon>
    </lineage>
</organism>
<dbReference type="PANTHER" id="PTHR44943:SF8">
    <property type="entry name" value="TPR REPEAT-CONTAINING PROTEIN MJ0263"/>
    <property type="match status" value="1"/>
</dbReference>
<feature type="region of interest" description="Disordered" evidence="4">
    <location>
        <begin position="297"/>
        <end position="322"/>
    </location>
</feature>
<dbReference type="PROSITE" id="PS50005">
    <property type="entry name" value="TPR"/>
    <property type="match status" value="5"/>
</dbReference>
<feature type="repeat" description="TPR" evidence="3">
    <location>
        <begin position="159"/>
        <end position="192"/>
    </location>
</feature>
<evidence type="ECO:0000259" key="6">
    <source>
        <dbReference type="PROSITE" id="PS51782"/>
    </source>
</evidence>
<keyword evidence="5" id="KW-1133">Transmembrane helix</keyword>
<name>A0A2N1PV79_9BACT</name>
<protein>
    <recommendedName>
        <fullName evidence="6">LysM domain-containing protein</fullName>
    </recommendedName>
</protein>
<dbReference type="Gene3D" id="1.25.40.10">
    <property type="entry name" value="Tetratricopeptide repeat domain"/>
    <property type="match status" value="2"/>
</dbReference>
<dbReference type="AlphaFoldDB" id="A0A2N1PV79"/>
<evidence type="ECO:0000256" key="3">
    <source>
        <dbReference type="PROSITE-ProRule" id="PRU00339"/>
    </source>
</evidence>
<accession>A0A2N1PV79</accession>
<dbReference type="Gene3D" id="3.10.350.10">
    <property type="entry name" value="LysM domain"/>
    <property type="match status" value="1"/>
</dbReference>
<dbReference type="PROSITE" id="PS51782">
    <property type="entry name" value="LYSM"/>
    <property type="match status" value="1"/>
</dbReference>
<dbReference type="SMART" id="SM00257">
    <property type="entry name" value="LysM"/>
    <property type="match status" value="1"/>
</dbReference>
<keyword evidence="5" id="KW-0472">Membrane</keyword>
<dbReference type="InterPro" id="IPR019734">
    <property type="entry name" value="TPR_rpt"/>
</dbReference>
<dbReference type="InterPro" id="IPR036779">
    <property type="entry name" value="LysM_dom_sf"/>
</dbReference>
<feature type="repeat" description="TPR" evidence="3">
    <location>
        <begin position="492"/>
        <end position="525"/>
    </location>
</feature>
<feature type="repeat" description="TPR" evidence="3">
    <location>
        <begin position="91"/>
        <end position="124"/>
    </location>
</feature>
<dbReference type="Proteomes" id="UP000233256">
    <property type="component" value="Unassembled WGS sequence"/>
</dbReference>
<keyword evidence="5" id="KW-0812">Transmembrane</keyword>
<sequence length="582" mass="64893">MKTLITAVFSTNSLRMESSMRFILPAYFLDVKKICFHPTMADASRLFSTIVPHRPGNYCYFLILLLSIFILISPFSNPVLAEPREIAVTSSREWCTKAIEYQSLGKKDQALECLEIALDLNPRNQQALELHETLSGSRSGPVAITTSSETKATKRLAESAGFFKKGKMHLEKGDLMQARDCLEIALEMDENNFEVKGLLDRVIQKIKFEDFRRGRVIVEVPVRGPGSERLHIVKKGDTLGKIAKEYLGSFKSYEEIARYNHFKPKSLLTIGQAIKIPPTENVAQITAMELKEIRPMTPGEIGKDKFNTSPNSSNSGNNQASLNSREKAIKGTGGWYQVSTNSDDSLSMAAARSDPPETSLPNMDSGSSALPPMPAATHPAFSGTDKVYVSNGSAPLPSESAPLKPPIIFKPIPPVRPVRSETIFDKVPKTSGDYMSLSKALWKTGELERAMDNYKKALKMDPSLLSKGQTRLVDEAILKLENRDSGDPEAFANLHFKLAEIYQKRGELEAASQELLRAIELKDNFEEAYFNLGFIYEKLGEADLAIMTYEKINEMFAARDEVVTMATDRMTRLIDIRKDSRP</sequence>
<proteinExistence type="predicted"/>
<dbReference type="InterPro" id="IPR018392">
    <property type="entry name" value="LysM"/>
</dbReference>
<feature type="domain" description="LysM" evidence="6">
    <location>
        <begin position="229"/>
        <end position="276"/>
    </location>
</feature>
<dbReference type="CDD" id="cd00118">
    <property type="entry name" value="LysM"/>
    <property type="match status" value="1"/>
</dbReference>
<dbReference type="PANTHER" id="PTHR44943">
    <property type="entry name" value="CELLULOSE SYNTHASE OPERON PROTEIN C"/>
    <property type="match status" value="1"/>
</dbReference>
<feature type="region of interest" description="Disordered" evidence="4">
    <location>
        <begin position="345"/>
        <end position="368"/>
    </location>
</feature>
<reference evidence="7 8" key="1">
    <citation type="journal article" date="2017" name="ISME J.">
        <title>Potential for microbial H2 and metal transformations associated with novel bacteria and archaea in deep terrestrial subsurface sediments.</title>
        <authorList>
            <person name="Hernsdorf A.W."/>
            <person name="Amano Y."/>
            <person name="Miyakawa K."/>
            <person name="Ise K."/>
            <person name="Suzuki Y."/>
            <person name="Anantharaman K."/>
            <person name="Probst A."/>
            <person name="Burstein D."/>
            <person name="Thomas B.C."/>
            <person name="Banfield J.F."/>
        </authorList>
    </citation>
    <scope>NUCLEOTIDE SEQUENCE [LARGE SCALE GENOMIC DNA]</scope>
    <source>
        <strain evidence="7">HGW-Wallbacteria-1</strain>
    </source>
</reference>
<dbReference type="Pfam" id="PF13181">
    <property type="entry name" value="TPR_8"/>
    <property type="match status" value="2"/>
</dbReference>
<evidence type="ECO:0000313" key="8">
    <source>
        <dbReference type="Proteomes" id="UP000233256"/>
    </source>
</evidence>
<gene>
    <name evidence="7" type="ORF">CVV64_02245</name>
</gene>
<dbReference type="SUPFAM" id="SSF48452">
    <property type="entry name" value="TPR-like"/>
    <property type="match status" value="1"/>
</dbReference>
<dbReference type="InterPro" id="IPR011990">
    <property type="entry name" value="TPR-like_helical_dom_sf"/>
</dbReference>
<dbReference type="EMBL" id="PGXC01000001">
    <property type="protein sequence ID" value="PKK92255.1"/>
    <property type="molecule type" value="Genomic_DNA"/>
</dbReference>
<dbReference type="Pfam" id="PF13414">
    <property type="entry name" value="TPR_11"/>
    <property type="match status" value="1"/>
</dbReference>
<dbReference type="InterPro" id="IPR051685">
    <property type="entry name" value="Ycf3/AcsC/BcsC/TPR_MFPF"/>
</dbReference>
<evidence type="ECO:0000256" key="4">
    <source>
        <dbReference type="SAM" id="MobiDB-lite"/>
    </source>
</evidence>
<dbReference type="SUPFAM" id="SSF54106">
    <property type="entry name" value="LysM domain"/>
    <property type="match status" value="1"/>
</dbReference>
<feature type="compositionally biased region" description="Polar residues" evidence="4">
    <location>
        <begin position="359"/>
        <end position="368"/>
    </location>
</feature>
<evidence type="ECO:0000256" key="1">
    <source>
        <dbReference type="ARBA" id="ARBA00022737"/>
    </source>
</evidence>
<comment type="caution">
    <text evidence="7">The sequence shown here is derived from an EMBL/GenBank/DDBJ whole genome shotgun (WGS) entry which is preliminary data.</text>
</comment>
<keyword evidence="2 3" id="KW-0802">TPR repeat</keyword>
<feature type="transmembrane region" description="Helical" evidence="5">
    <location>
        <begin position="58"/>
        <end position="76"/>
    </location>
</feature>
<evidence type="ECO:0000313" key="7">
    <source>
        <dbReference type="EMBL" id="PKK92255.1"/>
    </source>
</evidence>
<feature type="repeat" description="TPR" evidence="3">
    <location>
        <begin position="431"/>
        <end position="464"/>
    </location>
</feature>
<feature type="compositionally biased region" description="Low complexity" evidence="4">
    <location>
        <begin position="307"/>
        <end position="322"/>
    </location>
</feature>
<evidence type="ECO:0000256" key="2">
    <source>
        <dbReference type="ARBA" id="ARBA00022803"/>
    </source>
</evidence>
<dbReference type="SMART" id="SM00028">
    <property type="entry name" value="TPR"/>
    <property type="match status" value="5"/>
</dbReference>
<evidence type="ECO:0000256" key="5">
    <source>
        <dbReference type="SAM" id="Phobius"/>
    </source>
</evidence>
<keyword evidence="1" id="KW-0677">Repeat</keyword>
<feature type="repeat" description="TPR" evidence="3">
    <location>
        <begin position="526"/>
        <end position="559"/>
    </location>
</feature>
<dbReference type="Pfam" id="PF01476">
    <property type="entry name" value="LysM"/>
    <property type="match status" value="1"/>
</dbReference>